<reference evidence="17 18" key="1">
    <citation type="submission" date="2020-08" db="EMBL/GenBank/DDBJ databases">
        <title>Sequencing the genomes of 1000 actinobacteria strains.</title>
        <authorList>
            <person name="Klenk H.-P."/>
        </authorList>
    </citation>
    <scope>NUCLEOTIDE SEQUENCE [LARGE SCALE GENOMIC DNA]</scope>
    <source>
        <strain evidence="17 18">DSM 19079</strain>
    </source>
</reference>
<evidence type="ECO:0000256" key="12">
    <source>
        <dbReference type="ARBA" id="ARBA00034000"/>
    </source>
</evidence>
<evidence type="ECO:0000256" key="1">
    <source>
        <dbReference type="ARBA" id="ARBA00007090"/>
    </source>
</evidence>
<evidence type="ECO:0000313" key="18">
    <source>
        <dbReference type="Proteomes" id="UP000560081"/>
    </source>
</evidence>
<dbReference type="OrthoDB" id="9766909at2"/>
<keyword evidence="3 17" id="KW-0121">Carboxypeptidase</keyword>
<comment type="similarity">
    <text evidence="2">In the N-terminal section; belongs to the glycosyltransferase 51 family.</text>
</comment>
<dbReference type="InterPro" id="IPR001460">
    <property type="entry name" value="PCN-bd_Tpept"/>
</dbReference>
<dbReference type="GO" id="GO:0006508">
    <property type="term" value="P:proteolysis"/>
    <property type="evidence" value="ECO:0007669"/>
    <property type="project" value="UniProtKB-KW"/>
</dbReference>
<feature type="domain" description="Penicillin-binding protein transpeptidase" evidence="15">
    <location>
        <begin position="471"/>
        <end position="647"/>
    </location>
</feature>
<evidence type="ECO:0000256" key="8">
    <source>
        <dbReference type="ARBA" id="ARBA00022960"/>
    </source>
</evidence>
<proteinExistence type="inferred from homology"/>
<evidence type="ECO:0000256" key="14">
    <source>
        <dbReference type="SAM" id="MobiDB-lite"/>
    </source>
</evidence>
<dbReference type="InterPro" id="IPR012338">
    <property type="entry name" value="Beta-lactam/transpept-like"/>
</dbReference>
<comment type="catalytic activity">
    <reaction evidence="13">
        <text>[GlcNAc-(1-&gt;4)-Mur2Ac(oyl-L-Ala-gamma-D-Glu-L-Lys-D-Ala-D-Ala)](n)-di-trans,octa-cis-undecaprenyl diphosphate + beta-D-GlcNAc-(1-&gt;4)-Mur2Ac(oyl-L-Ala-gamma-D-Glu-L-Lys-D-Ala-D-Ala)-di-trans,octa-cis-undecaprenyl diphosphate = [GlcNAc-(1-&gt;4)-Mur2Ac(oyl-L-Ala-gamma-D-Glu-L-Lys-D-Ala-D-Ala)](n+1)-di-trans,octa-cis-undecaprenyl diphosphate + di-trans,octa-cis-undecaprenyl diphosphate + H(+)</text>
        <dbReference type="Rhea" id="RHEA:23708"/>
        <dbReference type="Rhea" id="RHEA-COMP:9602"/>
        <dbReference type="Rhea" id="RHEA-COMP:9603"/>
        <dbReference type="ChEBI" id="CHEBI:15378"/>
        <dbReference type="ChEBI" id="CHEBI:58405"/>
        <dbReference type="ChEBI" id="CHEBI:60033"/>
        <dbReference type="ChEBI" id="CHEBI:78435"/>
        <dbReference type="EC" id="2.4.99.28"/>
    </reaction>
</comment>
<keyword evidence="8" id="KW-0133">Cell shape</keyword>
<accession>A0A4Y8X1S0</accession>
<dbReference type="Proteomes" id="UP000560081">
    <property type="component" value="Unassembled WGS sequence"/>
</dbReference>
<evidence type="ECO:0000259" key="16">
    <source>
        <dbReference type="Pfam" id="PF00912"/>
    </source>
</evidence>
<dbReference type="InterPro" id="IPR023346">
    <property type="entry name" value="Lysozyme-like_dom_sf"/>
</dbReference>
<feature type="compositionally biased region" description="Basic and acidic residues" evidence="14">
    <location>
        <begin position="709"/>
        <end position="727"/>
    </location>
</feature>
<evidence type="ECO:0000256" key="13">
    <source>
        <dbReference type="ARBA" id="ARBA00049902"/>
    </source>
</evidence>
<dbReference type="GO" id="GO:0009002">
    <property type="term" value="F:serine-type D-Ala-D-Ala carboxypeptidase activity"/>
    <property type="evidence" value="ECO:0007669"/>
    <property type="project" value="UniProtKB-EC"/>
</dbReference>
<dbReference type="GO" id="GO:0008658">
    <property type="term" value="F:penicillin binding"/>
    <property type="evidence" value="ECO:0007669"/>
    <property type="project" value="InterPro"/>
</dbReference>
<keyword evidence="9" id="KW-0573">Peptidoglycan synthesis</keyword>
<organism evidence="17 18">
    <name type="scientific">Micrococcus flavus</name>
    <dbReference type="NCBI Taxonomy" id="384602"/>
    <lineage>
        <taxon>Bacteria</taxon>
        <taxon>Bacillati</taxon>
        <taxon>Actinomycetota</taxon>
        <taxon>Actinomycetes</taxon>
        <taxon>Micrococcales</taxon>
        <taxon>Micrococcaceae</taxon>
        <taxon>Micrococcus</taxon>
    </lineage>
</organism>
<name>A0A4Y8X1S0_9MICC</name>
<keyword evidence="5" id="KW-0328">Glycosyltransferase</keyword>
<evidence type="ECO:0000256" key="7">
    <source>
        <dbReference type="ARBA" id="ARBA00022801"/>
    </source>
</evidence>
<dbReference type="SUPFAM" id="SSF53955">
    <property type="entry name" value="Lysozyme-like"/>
    <property type="match status" value="1"/>
</dbReference>
<dbReference type="FunFam" id="1.10.3810.10:FF:000001">
    <property type="entry name" value="Penicillin-binding protein 1A"/>
    <property type="match status" value="1"/>
</dbReference>
<evidence type="ECO:0000256" key="6">
    <source>
        <dbReference type="ARBA" id="ARBA00022679"/>
    </source>
</evidence>
<feature type="domain" description="Glycosyl transferase family 51" evidence="16">
    <location>
        <begin position="83"/>
        <end position="269"/>
    </location>
</feature>
<dbReference type="Pfam" id="PF00905">
    <property type="entry name" value="Transpeptidase"/>
    <property type="match status" value="1"/>
</dbReference>
<evidence type="ECO:0000256" key="5">
    <source>
        <dbReference type="ARBA" id="ARBA00022676"/>
    </source>
</evidence>
<dbReference type="PANTHER" id="PTHR32282">
    <property type="entry name" value="BINDING PROTEIN TRANSPEPTIDASE, PUTATIVE-RELATED"/>
    <property type="match status" value="1"/>
</dbReference>
<keyword evidence="7" id="KW-0378">Hydrolase</keyword>
<dbReference type="Gene3D" id="1.10.3810.10">
    <property type="entry name" value="Biosynthetic peptidoglycan transglycosylase-like"/>
    <property type="match status" value="1"/>
</dbReference>
<dbReference type="InterPro" id="IPR001264">
    <property type="entry name" value="Glyco_trans_51"/>
</dbReference>
<dbReference type="GO" id="GO:0030288">
    <property type="term" value="C:outer membrane-bounded periplasmic space"/>
    <property type="evidence" value="ECO:0007669"/>
    <property type="project" value="TreeGrafter"/>
</dbReference>
<dbReference type="GO" id="GO:0009252">
    <property type="term" value="P:peptidoglycan biosynthetic process"/>
    <property type="evidence" value="ECO:0007669"/>
    <property type="project" value="UniProtKB-KW"/>
</dbReference>
<evidence type="ECO:0000256" key="11">
    <source>
        <dbReference type="ARBA" id="ARBA00023316"/>
    </source>
</evidence>
<comment type="catalytic activity">
    <reaction evidence="12">
        <text>Preferential cleavage: (Ac)2-L-Lys-D-Ala-|-D-Ala. Also transpeptidation of peptidyl-alanyl moieties that are N-acyl substituents of D-alanine.</text>
        <dbReference type="EC" id="3.4.16.4"/>
    </reaction>
</comment>
<comment type="similarity">
    <text evidence="1">In the C-terminal section; belongs to the transpeptidase family.</text>
</comment>
<dbReference type="InterPro" id="IPR050396">
    <property type="entry name" value="Glycosyltr_51/Transpeptidase"/>
</dbReference>
<dbReference type="AlphaFoldDB" id="A0A4Y8X1S0"/>
<evidence type="ECO:0000256" key="4">
    <source>
        <dbReference type="ARBA" id="ARBA00022670"/>
    </source>
</evidence>
<feature type="region of interest" description="Disordered" evidence="14">
    <location>
        <begin position="695"/>
        <end position="759"/>
    </location>
</feature>
<keyword evidence="6" id="KW-0808">Transferase</keyword>
<evidence type="ECO:0000256" key="3">
    <source>
        <dbReference type="ARBA" id="ARBA00022645"/>
    </source>
</evidence>
<dbReference type="GO" id="GO:0008360">
    <property type="term" value="P:regulation of cell shape"/>
    <property type="evidence" value="ECO:0007669"/>
    <property type="project" value="UniProtKB-KW"/>
</dbReference>
<dbReference type="Gene3D" id="3.40.710.10">
    <property type="entry name" value="DD-peptidase/beta-lactamase superfamily"/>
    <property type="match status" value="1"/>
</dbReference>
<dbReference type="RefSeq" id="WP_135029792.1">
    <property type="nucleotide sequence ID" value="NZ_BMLA01000003.1"/>
</dbReference>
<dbReference type="GO" id="GO:0008955">
    <property type="term" value="F:peptidoglycan glycosyltransferase activity"/>
    <property type="evidence" value="ECO:0007669"/>
    <property type="project" value="UniProtKB-EC"/>
</dbReference>
<evidence type="ECO:0000256" key="10">
    <source>
        <dbReference type="ARBA" id="ARBA00023268"/>
    </source>
</evidence>
<dbReference type="PANTHER" id="PTHR32282:SF33">
    <property type="entry name" value="PEPTIDOGLYCAN GLYCOSYLTRANSFERASE"/>
    <property type="match status" value="1"/>
</dbReference>
<protein>
    <submittedName>
        <fullName evidence="17">Membrane peptidoglycan carboxypeptidase</fullName>
    </submittedName>
</protein>
<dbReference type="EMBL" id="JACHMC010000001">
    <property type="protein sequence ID" value="MBB4882025.1"/>
    <property type="molecule type" value="Genomic_DNA"/>
</dbReference>
<evidence type="ECO:0000313" key="17">
    <source>
        <dbReference type="EMBL" id="MBB4882025.1"/>
    </source>
</evidence>
<keyword evidence="11" id="KW-0961">Cell wall biogenesis/degradation</keyword>
<sequence>MSSRAARSSRAAHPAARSSVLGRLLTFLGLAALAGLLVAGLTLPAMGAGRAVFASGKDMLDQLPDQLPAEPVSMPSKIYSADGELIATFYEENRKPVTLDQISDHMEHAIVAIEDERFFEHEGVDAKGLIRAAVNNLTSPSTQGASTLTQQFVNNMLINSQQVRGDSRLTLSGTKEASDKVKEIKLAVAVENQMSKEEILQGYLNLVLFQGRAYGVEAASQYVFGKPAADLESWEAATLAGMVQSPTRFNPARNPEGTTKRRNLVLNAMEKNGYLTAEEAEHAKAQPLEAVMKGEPTGCLNAAFGAYFCDYVERQILADPTFGPDVAARQALLDRGGLTIRTTLDSALQKKAEELTRRIIPNDESLGAGHSLLSLRPGTGDIVTMAQNTEYSLADDVGKTSLNLNVDAEWGGGEGFSAGSTLKPFVALTWLRYGNSLIDSVDGSKDVYPSTSRFAASCLPGGFTTAGGGSKGWEINNVVDGMKKRDRVDEGLYWSVNTPTVALGYQMDLCDVANTMTQLGIVNGRDGTPLSPAEPSFLLGKDSLAPTSLAGAYAALAANGLYCEPRALTEVTDSAGNQYEIGGPECRQVLDPEHVAELTPVLRHIATWNIAPDGTGYEFAGKTGTNNNMSSTWFVGYTTELATAVWAGRYTSQKTMRGETINGEVQEDFYGVTVNGGTWLEFNDLAKRTYVPGRLPTYDGPKSLDPGEEGDHPDGTFFRPEDIDRGADGPTSTLGEDAGETPFSSAEKRAEYEASQGIR</sequence>
<evidence type="ECO:0000259" key="15">
    <source>
        <dbReference type="Pfam" id="PF00905"/>
    </source>
</evidence>
<keyword evidence="18" id="KW-1185">Reference proteome</keyword>
<dbReference type="GO" id="GO:0071555">
    <property type="term" value="P:cell wall organization"/>
    <property type="evidence" value="ECO:0007669"/>
    <property type="project" value="UniProtKB-KW"/>
</dbReference>
<evidence type="ECO:0000256" key="9">
    <source>
        <dbReference type="ARBA" id="ARBA00022984"/>
    </source>
</evidence>
<dbReference type="SUPFAM" id="SSF56601">
    <property type="entry name" value="beta-lactamase/transpeptidase-like"/>
    <property type="match status" value="1"/>
</dbReference>
<evidence type="ECO:0000256" key="2">
    <source>
        <dbReference type="ARBA" id="ARBA00007739"/>
    </source>
</evidence>
<dbReference type="InterPro" id="IPR036950">
    <property type="entry name" value="PBP_transglycosylase"/>
</dbReference>
<dbReference type="Pfam" id="PF00912">
    <property type="entry name" value="Transgly"/>
    <property type="match status" value="1"/>
</dbReference>
<comment type="caution">
    <text evidence="17">The sequence shown here is derived from an EMBL/GenBank/DDBJ whole genome shotgun (WGS) entry which is preliminary data.</text>
</comment>
<keyword evidence="10" id="KW-0511">Multifunctional enzyme</keyword>
<gene>
    <name evidence="17" type="ORF">BJ976_000376</name>
</gene>
<keyword evidence="4" id="KW-0645">Protease</keyword>